<dbReference type="Gramene" id="CDF35081">
    <property type="protein sequence ID" value="CDF35081"/>
    <property type="gene ID" value="CHC_T00003025001"/>
</dbReference>
<protein>
    <submittedName>
        <fullName evidence="1">Uncharacterized protein</fullName>
    </submittedName>
</protein>
<dbReference type="EMBL" id="HG001718">
    <property type="protein sequence ID" value="CDF35081.1"/>
    <property type="molecule type" value="Genomic_DNA"/>
</dbReference>
<proteinExistence type="predicted"/>
<organism evidence="1 2">
    <name type="scientific">Chondrus crispus</name>
    <name type="common">Carrageen Irish moss</name>
    <name type="synonym">Polymorpha crispa</name>
    <dbReference type="NCBI Taxonomy" id="2769"/>
    <lineage>
        <taxon>Eukaryota</taxon>
        <taxon>Rhodophyta</taxon>
        <taxon>Florideophyceae</taxon>
        <taxon>Rhodymeniophycidae</taxon>
        <taxon>Gigartinales</taxon>
        <taxon>Gigartinaceae</taxon>
        <taxon>Chondrus</taxon>
    </lineage>
</organism>
<keyword evidence="2" id="KW-1185">Reference proteome</keyword>
<evidence type="ECO:0000313" key="1">
    <source>
        <dbReference type="EMBL" id="CDF35081.1"/>
    </source>
</evidence>
<sequence>MISKVTLPSRLNPWPFRVPLSRSNGPLRDSSVSVGFPSVRSPFISCSCVLLCFRNHRNEPLQFFDLSVSALQNSGNCDCTYLNDFVRKQSCRGLQ</sequence>
<name>R7QCE5_CHOCR</name>
<gene>
    <name evidence="1" type="ORF">CHC_T00003025001</name>
</gene>
<dbReference type="GeneID" id="17322617"/>
<reference evidence="2" key="1">
    <citation type="journal article" date="2013" name="Proc. Natl. Acad. Sci. U.S.A.">
        <title>Genome structure and metabolic features in the red seaweed Chondrus crispus shed light on evolution of the Archaeplastida.</title>
        <authorList>
            <person name="Collen J."/>
            <person name="Porcel B."/>
            <person name="Carre W."/>
            <person name="Ball S.G."/>
            <person name="Chaparro C."/>
            <person name="Tonon T."/>
            <person name="Barbeyron T."/>
            <person name="Michel G."/>
            <person name="Noel B."/>
            <person name="Valentin K."/>
            <person name="Elias M."/>
            <person name="Artiguenave F."/>
            <person name="Arun A."/>
            <person name="Aury J.M."/>
            <person name="Barbosa-Neto J.F."/>
            <person name="Bothwell J.H."/>
            <person name="Bouget F.Y."/>
            <person name="Brillet L."/>
            <person name="Cabello-Hurtado F."/>
            <person name="Capella-Gutierrez S."/>
            <person name="Charrier B."/>
            <person name="Cladiere L."/>
            <person name="Cock J.M."/>
            <person name="Coelho S.M."/>
            <person name="Colleoni C."/>
            <person name="Czjzek M."/>
            <person name="Da Silva C."/>
            <person name="Delage L."/>
            <person name="Denoeud F."/>
            <person name="Deschamps P."/>
            <person name="Dittami S.M."/>
            <person name="Gabaldon T."/>
            <person name="Gachon C.M."/>
            <person name="Groisillier A."/>
            <person name="Herve C."/>
            <person name="Jabbari K."/>
            <person name="Katinka M."/>
            <person name="Kloareg B."/>
            <person name="Kowalczyk N."/>
            <person name="Labadie K."/>
            <person name="Leblanc C."/>
            <person name="Lopez P.J."/>
            <person name="McLachlan D.H."/>
            <person name="Meslet-Cladiere L."/>
            <person name="Moustafa A."/>
            <person name="Nehr Z."/>
            <person name="Nyvall Collen P."/>
            <person name="Panaud O."/>
            <person name="Partensky F."/>
            <person name="Poulain J."/>
            <person name="Rensing S.A."/>
            <person name="Rousvoal S."/>
            <person name="Samson G."/>
            <person name="Symeonidi A."/>
            <person name="Weissenbach J."/>
            <person name="Zambounis A."/>
            <person name="Wincker P."/>
            <person name="Boyen C."/>
        </authorList>
    </citation>
    <scope>NUCLEOTIDE SEQUENCE [LARGE SCALE GENOMIC DNA]</scope>
    <source>
        <strain evidence="2">cv. Stackhouse</strain>
    </source>
</reference>
<dbReference type="AlphaFoldDB" id="R7QCE5"/>
<dbReference type="Proteomes" id="UP000012073">
    <property type="component" value="Unassembled WGS sequence"/>
</dbReference>
<evidence type="ECO:0000313" key="2">
    <source>
        <dbReference type="Proteomes" id="UP000012073"/>
    </source>
</evidence>
<dbReference type="KEGG" id="ccp:CHC_T00003025001"/>
<dbReference type="RefSeq" id="XP_005714900.1">
    <property type="nucleotide sequence ID" value="XM_005714843.1"/>
</dbReference>
<accession>R7QCE5</accession>